<dbReference type="Proteomes" id="UP000054549">
    <property type="component" value="Unassembled WGS sequence"/>
</dbReference>
<dbReference type="AlphaFoldDB" id="A0A0C2WIL9"/>
<accession>A0A0C2WIL9</accession>
<dbReference type="InParanoid" id="A0A0C2WIL9"/>
<dbReference type="EMBL" id="KN818457">
    <property type="protein sequence ID" value="KIL55973.1"/>
    <property type="molecule type" value="Genomic_DNA"/>
</dbReference>
<evidence type="ECO:0000313" key="2">
    <source>
        <dbReference type="Proteomes" id="UP000054549"/>
    </source>
</evidence>
<reference evidence="1 2" key="1">
    <citation type="submission" date="2014-04" db="EMBL/GenBank/DDBJ databases">
        <title>Evolutionary Origins and Diversification of the Mycorrhizal Mutualists.</title>
        <authorList>
            <consortium name="DOE Joint Genome Institute"/>
            <consortium name="Mycorrhizal Genomics Consortium"/>
            <person name="Kohler A."/>
            <person name="Kuo A."/>
            <person name="Nagy L.G."/>
            <person name="Floudas D."/>
            <person name="Copeland A."/>
            <person name="Barry K.W."/>
            <person name="Cichocki N."/>
            <person name="Veneault-Fourrey C."/>
            <person name="LaButti K."/>
            <person name="Lindquist E.A."/>
            <person name="Lipzen A."/>
            <person name="Lundell T."/>
            <person name="Morin E."/>
            <person name="Murat C."/>
            <person name="Riley R."/>
            <person name="Ohm R."/>
            <person name="Sun H."/>
            <person name="Tunlid A."/>
            <person name="Henrissat B."/>
            <person name="Grigoriev I.V."/>
            <person name="Hibbett D.S."/>
            <person name="Martin F."/>
        </authorList>
    </citation>
    <scope>NUCLEOTIDE SEQUENCE [LARGE SCALE GENOMIC DNA]</scope>
    <source>
        <strain evidence="1 2">Koide BX008</strain>
    </source>
</reference>
<gene>
    <name evidence="1" type="ORF">M378DRAFT_549332</name>
</gene>
<proteinExistence type="predicted"/>
<name>A0A0C2WIL9_AMAMK</name>
<protein>
    <submittedName>
        <fullName evidence="1">Uncharacterized protein</fullName>
    </submittedName>
</protein>
<dbReference type="HOGENOM" id="CLU_2014676_0_0_1"/>
<sequence length="123" mass="14278">MEQRLRWNGWARSFLYTLHPAPLNFSHDITFTSNRVPCTAKDETAPICRCIFHGQSDSDHLAYNTTVNLMIERSTHRFLSVEYQLDIDWISCLPHGQVRLLRYLSRLPNTGTRRTAVVICNLS</sequence>
<keyword evidence="2" id="KW-1185">Reference proteome</keyword>
<organism evidence="1 2">
    <name type="scientific">Amanita muscaria (strain Koide BX008)</name>
    <dbReference type="NCBI Taxonomy" id="946122"/>
    <lineage>
        <taxon>Eukaryota</taxon>
        <taxon>Fungi</taxon>
        <taxon>Dikarya</taxon>
        <taxon>Basidiomycota</taxon>
        <taxon>Agaricomycotina</taxon>
        <taxon>Agaricomycetes</taxon>
        <taxon>Agaricomycetidae</taxon>
        <taxon>Agaricales</taxon>
        <taxon>Pluteineae</taxon>
        <taxon>Amanitaceae</taxon>
        <taxon>Amanita</taxon>
    </lineage>
</organism>
<evidence type="ECO:0000313" key="1">
    <source>
        <dbReference type="EMBL" id="KIL55973.1"/>
    </source>
</evidence>